<dbReference type="AlphaFoldDB" id="A0A9X3WXZ5"/>
<keyword evidence="2" id="KW-1185">Reference proteome</keyword>
<protein>
    <recommendedName>
        <fullName evidence="3">Lipoprotein</fullName>
    </recommendedName>
</protein>
<comment type="caution">
    <text evidence="1">The sequence shown here is derived from an EMBL/GenBank/DDBJ whole genome shotgun (WGS) entry which is preliminary data.</text>
</comment>
<reference evidence="1 2" key="1">
    <citation type="submission" date="2021-04" db="EMBL/GenBank/DDBJ databases">
        <title>Genome analysis of Polyangium sp.</title>
        <authorList>
            <person name="Li Y."/>
            <person name="Wang J."/>
        </authorList>
    </citation>
    <scope>NUCLEOTIDE SEQUENCE [LARGE SCALE GENOMIC DNA]</scope>
    <source>
        <strain evidence="1 2">SDU14</strain>
    </source>
</reference>
<accession>A0A9X3WXZ5</accession>
<dbReference type="EMBL" id="JAGTJJ010000002">
    <property type="protein sequence ID" value="MDC3980162.1"/>
    <property type="molecule type" value="Genomic_DNA"/>
</dbReference>
<sequence>MRALGIGVLVVGVVLFGGGCSEDKCKNPKMAQMDYRGQRVEGPAVKCNAVLTCENYGGRPNTVVVLKGVEDPEVVDQGSWTENRCIDELRRAGRIRPYADCTATFSLAPICLDVDAAAGGPGPSPTGETFITVGVGVGAGSGDYWSDAQGAGGAGSAGAYPGDEGQGGI</sequence>
<dbReference type="PROSITE" id="PS51257">
    <property type="entry name" value="PROKAR_LIPOPROTEIN"/>
    <property type="match status" value="1"/>
</dbReference>
<gene>
    <name evidence="1" type="ORF">KEG57_06640</name>
</gene>
<proteinExistence type="predicted"/>
<dbReference type="Proteomes" id="UP001151081">
    <property type="component" value="Unassembled WGS sequence"/>
</dbReference>
<evidence type="ECO:0008006" key="3">
    <source>
        <dbReference type="Google" id="ProtNLM"/>
    </source>
</evidence>
<organism evidence="1 2">
    <name type="scientific">Polyangium jinanense</name>
    <dbReference type="NCBI Taxonomy" id="2829994"/>
    <lineage>
        <taxon>Bacteria</taxon>
        <taxon>Pseudomonadati</taxon>
        <taxon>Myxococcota</taxon>
        <taxon>Polyangia</taxon>
        <taxon>Polyangiales</taxon>
        <taxon>Polyangiaceae</taxon>
        <taxon>Polyangium</taxon>
    </lineage>
</organism>
<name>A0A9X3WXZ5_9BACT</name>
<evidence type="ECO:0000313" key="2">
    <source>
        <dbReference type="Proteomes" id="UP001151081"/>
    </source>
</evidence>
<evidence type="ECO:0000313" key="1">
    <source>
        <dbReference type="EMBL" id="MDC3980162.1"/>
    </source>
</evidence>
<dbReference type="RefSeq" id="WP_272458282.1">
    <property type="nucleotide sequence ID" value="NZ_JAGTJJ010000002.1"/>
</dbReference>